<keyword evidence="2" id="KW-0378">Hydrolase</keyword>
<comment type="similarity">
    <text evidence="1">Belongs to the GDA1/CD39 NTPase family.</text>
</comment>
<keyword evidence="4" id="KW-1185">Reference proteome</keyword>
<organism evidence="3 4">
    <name type="scientific">Cannabis sativa</name>
    <name type="common">Hemp</name>
    <name type="synonym">Marijuana</name>
    <dbReference type="NCBI Taxonomy" id="3483"/>
    <lineage>
        <taxon>Eukaryota</taxon>
        <taxon>Viridiplantae</taxon>
        <taxon>Streptophyta</taxon>
        <taxon>Embryophyta</taxon>
        <taxon>Tracheophyta</taxon>
        <taxon>Spermatophyta</taxon>
        <taxon>Magnoliopsida</taxon>
        <taxon>eudicotyledons</taxon>
        <taxon>Gunneridae</taxon>
        <taxon>Pentapetalae</taxon>
        <taxon>rosids</taxon>
        <taxon>fabids</taxon>
        <taxon>Rosales</taxon>
        <taxon>Cannabaceae</taxon>
        <taxon>Cannabis</taxon>
    </lineage>
</organism>
<dbReference type="Proteomes" id="UP000583929">
    <property type="component" value="Unassembled WGS sequence"/>
</dbReference>
<proteinExistence type="inferred from homology"/>
<comment type="caution">
    <text evidence="3">The sequence shown here is derived from an EMBL/GenBank/DDBJ whole genome shotgun (WGS) entry which is preliminary data.</text>
</comment>
<reference evidence="3 4" key="1">
    <citation type="journal article" date="2020" name="bioRxiv">
        <title>Sequence and annotation of 42 cannabis genomes reveals extensive copy number variation in cannabinoid synthesis and pathogen resistance genes.</title>
        <authorList>
            <person name="Mckernan K.J."/>
            <person name="Helbert Y."/>
            <person name="Kane L.T."/>
            <person name="Ebling H."/>
            <person name="Zhang L."/>
            <person name="Liu B."/>
            <person name="Eaton Z."/>
            <person name="Mclaughlin S."/>
            <person name="Kingan S."/>
            <person name="Baybayan P."/>
            <person name="Concepcion G."/>
            <person name="Jordan M."/>
            <person name="Riva A."/>
            <person name="Barbazuk W."/>
            <person name="Harkins T."/>
        </authorList>
    </citation>
    <scope>NUCLEOTIDE SEQUENCE [LARGE SCALE GENOMIC DNA]</scope>
    <source>
        <strain evidence="4">cv. Jamaican Lion 4</strain>
        <tissue evidence="3">Leaf</tissue>
    </source>
</reference>
<dbReference type="EMBL" id="JAATIQ010000031">
    <property type="protein sequence ID" value="KAF4397756.1"/>
    <property type="molecule type" value="Genomic_DNA"/>
</dbReference>
<evidence type="ECO:0000313" key="3">
    <source>
        <dbReference type="EMBL" id="KAF4397756.1"/>
    </source>
</evidence>
<dbReference type="GO" id="GO:0016787">
    <property type="term" value="F:hydrolase activity"/>
    <property type="evidence" value="ECO:0007669"/>
    <property type="project" value="UniProtKB-KW"/>
</dbReference>
<evidence type="ECO:0000256" key="2">
    <source>
        <dbReference type="ARBA" id="ARBA00022801"/>
    </source>
</evidence>
<dbReference type="InterPro" id="IPR000407">
    <property type="entry name" value="GDA1_CD39_NTPase"/>
</dbReference>
<evidence type="ECO:0000313" key="4">
    <source>
        <dbReference type="Proteomes" id="UP000583929"/>
    </source>
</evidence>
<accession>A0A7J6HR69</accession>
<evidence type="ECO:0000256" key="1">
    <source>
        <dbReference type="ARBA" id="ARBA00009283"/>
    </source>
</evidence>
<dbReference type="Gene3D" id="3.30.420.40">
    <property type="match status" value="1"/>
</dbReference>
<dbReference type="AlphaFoldDB" id="A0A7J6HR69"/>
<protein>
    <submittedName>
        <fullName evidence="3">Uncharacterized protein</fullName>
    </submittedName>
</protein>
<dbReference type="Pfam" id="PF01150">
    <property type="entry name" value="GDA1_CD39"/>
    <property type="match status" value="1"/>
</dbReference>
<gene>
    <name evidence="3" type="ORF">G4B88_025248</name>
</gene>
<sequence length="67" mass="7234">MSKRPGGGRPLGHDSIGDKIQRSQASYAVIFYAGSSGSRIHVFNFDGNLDLVPIGGNLELFLHVFLC</sequence>
<name>A0A7J6HR69_CANSA</name>